<dbReference type="InterPro" id="IPR020904">
    <property type="entry name" value="Sc_DH/Rdtase_CS"/>
</dbReference>
<dbReference type="FunFam" id="3.40.50.720:FF:000137">
    <property type="entry name" value="Hydroxysteroid (17-beta) dehydrogenase 3"/>
    <property type="match status" value="1"/>
</dbReference>
<dbReference type="Pfam" id="PF00106">
    <property type="entry name" value="adh_short"/>
    <property type="match status" value="1"/>
</dbReference>
<dbReference type="EMBL" id="CAMGYJ010000005">
    <property type="protein sequence ID" value="CAI0426022.1"/>
    <property type="molecule type" value="Genomic_DNA"/>
</dbReference>
<keyword evidence="2" id="KW-0521">NADP</keyword>
<organism evidence="5 6">
    <name type="scientific">Linum tenue</name>
    <dbReference type="NCBI Taxonomy" id="586396"/>
    <lineage>
        <taxon>Eukaryota</taxon>
        <taxon>Viridiplantae</taxon>
        <taxon>Streptophyta</taxon>
        <taxon>Embryophyta</taxon>
        <taxon>Tracheophyta</taxon>
        <taxon>Spermatophyta</taxon>
        <taxon>Magnoliopsida</taxon>
        <taxon>eudicotyledons</taxon>
        <taxon>Gunneridae</taxon>
        <taxon>Pentapetalae</taxon>
        <taxon>rosids</taxon>
        <taxon>fabids</taxon>
        <taxon>Malpighiales</taxon>
        <taxon>Linaceae</taxon>
        <taxon>Linum</taxon>
    </lineage>
</organism>
<dbReference type="AlphaFoldDB" id="A0AAV0KV00"/>
<evidence type="ECO:0000313" key="5">
    <source>
        <dbReference type="EMBL" id="CAI0426022.1"/>
    </source>
</evidence>
<name>A0AAV0KV00_9ROSI</name>
<keyword evidence="6" id="KW-1185">Reference proteome</keyword>
<dbReference type="PIRSF" id="PIRSF000126">
    <property type="entry name" value="11-beta-HSD1"/>
    <property type="match status" value="1"/>
</dbReference>
<proteinExistence type="inferred from homology"/>
<dbReference type="PROSITE" id="PS00061">
    <property type="entry name" value="ADH_SHORT"/>
    <property type="match status" value="1"/>
</dbReference>
<dbReference type="InterPro" id="IPR036291">
    <property type="entry name" value="NAD(P)-bd_dom_sf"/>
</dbReference>
<evidence type="ECO:0000313" key="6">
    <source>
        <dbReference type="Proteomes" id="UP001154282"/>
    </source>
</evidence>
<evidence type="ECO:0000256" key="3">
    <source>
        <dbReference type="ARBA" id="ARBA00023002"/>
    </source>
</evidence>
<dbReference type="PANTHER" id="PTHR43899">
    <property type="entry name" value="RH59310P"/>
    <property type="match status" value="1"/>
</dbReference>
<dbReference type="PRINTS" id="PR00080">
    <property type="entry name" value="SDRFAMILY"/>
</dbReference>
<gene>
    <name evidence="5" type="ORF">LITE_LOCUS20613</name>
</gene>
<comment type="subcellular location">
    <subcellularLocation>
        <location evidence="1">Endoplasmic reticulum</location>
    </subcellularLocation>
</comment>
<dbReference type="PANTHER" id="PTHR43899:SF26">
    <property type="entry name" value="ENOYL-(ACYL CARRIER) REDUCTASE"/>
    <property type="match status" value="1"/>
</dbReference>
<reference evidence="5" key="1">
    <citation type="submission" date="2022-08" db="EMBL/GenBank/DDBJ databases">
        <authorList>
            <person name="Gutierrez-Valencia J."/>
        </authorList>
    </citation>
    <scope>NUCLEOTIDE SEQUENCE</scope>
</reference>
<dbReference type="SUPFAM" id="SSF51735">
    <property type="entry name" value="NAD(P)-binding Rossmann-fold domains"/>
    <property type="match status" value="1"/>
</dbReference>
<evidence type="ECO:0000256" key="1">
    <source>
        <dbReference type="ARBA" id="ARBA00004240"/>
    </source>
</evidence>
<dbReference type="CDD" id="cd05356">
    <property type="entry name" value="17beta-HSD1_like_SDR_c"/>
    <property type="match status" value="1"/>
</dbReference>
<dbReference type="GO" id="GO:0005783">
    <property type="term" value="C:endoplasmic reticulum"/>
    <property type="evidence" value="ECO:0007669"/>
    <property type="project" value="UniProtKB-SubCell"/>
</dbReference>
<comment type="similarity">
    <text evidence="4">Belongs to the short-chain dehydrogenases/reductases (SDR) family.</text>
</comment>
<sequence>MNFFCLVFLTSLGLLSLLRHLIIPLFTYLFATTFLATKPADLKTRYGPWALVTGPTDGIGLAFAVQLARQGLNLVLVGRNPTKLKGASARISSEVASNDVEIKTLVVDFATDEQQDVERVVKDGVRGLEIGVLVNNVGITYPGARYFHEVEEKVWMEIVRVNLEGMTMVTRAVLGGMVERRKGAVVNVGSGAGTVLPSHPLYAVYAATKAYVDQLSRSLHVEYKQMGIDVQCQVPLYVATEMTRKVAMIQKPSLFVPSPNAYAAAAVRRIGRQARCSPYWAHSVQCYLARLVPECLLDAWRLSIGICRRELDIVAPRLDVLNLSID</sequence>
<protein>
    <submittedName>
        <fullName evidence="5">Uncharacterized protein</fullName>
    </submittedName>
</protein>
<dbReference type="PRINTS" id="PR00081">
    <property type="entry name" value="GDHRDH"/>
</dbReference>
<dbReference type="Gene3D" id="3.40.50.720">
    <property type="entry name" value="NAD(P)-binding Rossmann-like Domain"/>
    <property type="match status" value="1"/>
</dbReference>
<accession>A0AAV0KV00</accession>
<comment type="caution">
    <text evidence="5">The sequence shown here is derived from an EMBL/GenBank/DDBJ whole genome shotgun (WGS) entry which is preliminary data.</text>
</comment>
<dbReference type="Proteomes" id="UP001154282">
    <property type="component" value="Unassembled WGS sequence"/>
</dbReference>
<dbReference type="InterPro" id="IPR002347">
    <property type="entry name" value="SDR_fam"/>
</dbReference>
<evidence type="ECO:0000256" key="4">
    <source>
        <dbReference type="RuleBase" id="RU000363"/>
    </source>
</evidence>
<evidence type="ECO:0000256" key="2">
    <source>
        <dbReference type="ARBA" id="ARBA00022857"/>
    </source>
</evidence>
<keyword evidence="3" id="KW-0560">Oxidoreductase</keyword>
<dbReference type="InterPro" id="IPR051019">
    <property type="entry name" value="VLCFA-Steroid_DH"/>
</dbReference>
<dbReference type="GO" id="GO:0045703">
    <property type="term" value="F:ketoreductase activity"/>
    <property type="evidence" value="ECO:0007669"/>
    <property type="project" value="TreeGrafter"/>
</dbReference>